<dbReference type="RefSeq" id="WP_345586187.1">
    <property type="nucleotide sequence ID" value="NZ_BAABJG010000003.1"/>
</dbReference>
<feature type="chain" id="PRO_5045772335" evidence="1">
    <location>
        <begin position="22"/>
        <end position="436"/>
    </location>
</feature>
<comment type="caution">
    <text evidence="2">The sequence shown here is derived from an EMBL/GenBank/DDBJ whole genome shotgun (WGS) entry which is preliminary data.</text>
</comment>
<feature type="signal peptide" evidence="1">
    <location>
        <begin position="1"/>
        <end position="21"/>
    </location>
</feature>
<dbReference type="PANTHER" id="PTHR43649">
    <property type="entry name" value="ARABINOSE-BINDING PROTEIN-RELATED"/>
    <property type="match status" value="1"/>
</dbReference>
<dbReference type="InterPro" id="IPR050490">
    <property type="entry name" value="Bact_solute-bd_prot1"/>
</dbReference>
<proteinExistence type="predicted"/>
<dbReference type="Pfam" id="PF01547">
    <property type="entry name" value="SBP_bac_1"/>
    <property type="match status" value="1"/>
</dbReference>
<dbReference type="Gene3D" id="3.40.190.10">
    <property type="entry name" value="Periplasmic binding protein-like II"/>
    <property type="match status" value="1"/>
</dbReference>
<keyword evidence="3" id="KW-1185">Reference proteome</keyword>
<dbReference type="SUPFAM" id="SSF53850">
    <property type="entry name" value="Periplasmic binding protein-like II"/>
    <property type="match status" value="1"/>
</dbReference>
<organism evidence="2 3">
    <name type="scientific">Paenibacillus vulneris</name>
    <dbReference type="NCBI Taxonomy" id="1133364"/>
    <lineage>
        <taxon>Bacteria</taxon>
        <taxon>Bacillati</taxon>
        <taxon>Bacillota</taxon>
        <taxon>Bacilli</taxon>
        <taxon>Bacillales</taxon>
        <taxon>Paenibacillaceae</taxon>
        <taxon>Paenibacillus</taxon>
    </lineage>
</organism>
<evidence type="ECO:0000313" key="2">
    <source>
        <dbReference type="EMBL" id="MFD1221922.1"/>
    </source>
</evidence>
<evidence type="ECO:0000256" key="1">
    <source>
        <dbReference type="SAM" id="SignalP"/>
    </source>
</evidence>
<dbReference type="PANTHER" id="PTHR43649:SF12">
    <property type="entry name" value="DIACETYLCHITOBIOSE BINDING PROTEIN DASA"/>
    <property type="match status" value="1"/>
</dbReference>
<gene>
    <name evidence="2" type="ORF">ACFQ4B_17520</name>
</gene>
<dbReference type="InterPro" id="IPR006059">
    <property type="entry name" value="SBP"/>
</dbReference>
<protein>
    <submittedName>
        <fullName evidence="2">ABC transporter substrate-binding protein</fullName>
    </submittedName>
</protein>
<evidence type="ECO:0000313" key="3">
    <source>
        <dbReference type="Proteomes" id="UP001597180"/>
    </source>
</evidence>
<name>A0ABW3ULR1_9BACL</name>
<dbReference type="Proteomes" id="UP001597180">
    <property type="component" value="Unassembled WGS sequence"/>
</dbReference>
<accession>A0ABW3ULR1</accession>
<keyword evidence="1" id="KW-0732">Signal</keyword>
<dbReference type="EMBL" id="JBHTLU010000019">
    <property type="protein sequence ID" value="MFD1221922.1"/>
    <property type="molecule type" value="Genomic_DNA"/>
</dbReference>
<sequence length="436" mass="48599">MMKRSIVIKALTITLLSGMTAGCGGGASPDAEGKTAKEIDFNAPLEFTLTSSGATSPENFQLAVTQFLQKKFPNWKFNYIQRTQGTTAQELVTAGTAIDVVLEAHTGIIDGVINPGIQYDITDLIKKNNIDLNRFEPVTIDAMKTMANGQIWGLPVSMMSVVTFYNKDIFDKFGVPYPKDGMTWDEMTELSKKLSKEVDGTQYLGLVGNTGHMLLMNNFSLPYVDAQTSKSTFHNEKWKTIMETVFKGEAQDSGFKKYLTDNKNKMPGKDEFIKKKNLAMYVYFSELATDPNMQGMNFDMVSAPTYKELPNVGFQPIPTYAILASTSKHKEESMEIIKYLASDEYQMARAKLGFITPLKSEEVRKSMGADYSKKLNWNAVFYKPFAPIPVKGAYENIGEKPLVSLVPDYVLGNKDVNTVMREAEETANKAIDSARK</sequence>
<dbReference type="PROSITE" id="PS51257">
    <property type="entry name" value="PROKAR_LIPOPROTEIN"/>
    <property type="match status" value="1"/>
</dbReference>
<reference evidence="3" key="1">
    <citation type="journal article" date="2019" name="Int. J. Syst. Evol. Microbiol.">
        <title>The Global Catalogue of Microorganisms (GCM) 10K type strain sequencing project: providing services to taxonomists for standard genome sequencing and annotation.</title>
        <authorList>
            <consortium name="The Broad Institute Genomics Platform"/>
            <consortium name="The Broad Institute Genome Sequencing Center for Infectious Disease"/>
            <person name="Wu L."/>
            <person name="Ma J."/>
        </authorList>
    </citation>
    <scope>NUCLEOTIDE SEQUENCE [LARGE SCALE GENOMIC DNA]</scope>
    <source>
        <strain evidence="3">CCUG 53270</strain>
    </source>
</reference>